<dbReference type="Pfam" id="PF07195">
    <property type="entry name" value="FliD_C"/>
    <property type="match status" value="1"/>
</dbReference>
<feature type="domain" description="Flagellar hook-associated protein 2 C-terminal" evidence="8">
    <location>
        <begin position="215"/>
        <end position="436"/>
    </location>
</feature>
<dbReference type="GO" id="GO:0071973">
    <property type="term" value="P:bacterial-type flagellum-dependent cell motility"/>
    <property type="evidence" value="ECO:0007669"/>
    <property type="project" value="TreeGrafter"/>
</dbReference>
<keyword evidence="9" id="KW-0282">Flagellum</keyword>
<dbReference type="PANTHER" id="PTHR30288:SF0">
    <property type="entry name" value="FLAGELLAR HOOK-ASSOCIATED PROTEIN 2"/>
    <property type="match status" value="1"/>
</dbReference>
<comment type="subunit">
    <text evidence="2 5">Homopentamer.</text>
</comment>
<keyword evidence="9" id="KW-0969">Cilium</keyword>
<comment type="similarity">
    <text evidence="1 5">Belongs to the FliD family.</text>
</comment>
<comment type="subcellular location">
    <subcellularLocation>
        <location evidence="5">Secreted</location>
    </subcellularLocation>
    <subcellularLocation>
        <location evidence="5">Bacterial flagellum</location>
    </subcellularLocation>
</comment>
<name>A0A2T5MDE7_9GAMM</name>
<comment type="caution">
    <text evidence="9">The sequence shown here is derived from an EMBL/GenBank/DDBJ whole genome shotgun (WGS) entry which is preliminary data.</text>
</comment>
<evidence type="ECO:0000256" key="6">
    <source>
        <dbReference type="SAM" id="MobiDB-lite"/>
    </source>
</evidence>
<dbReference type="EMBL" id="QANS01000005">
    <property type="protein sequence ID" value="PTU30595.1"/>
    <property type="molecule type" value="Genomic_DNA"/>
</dbReference>
<evidence type="ECO:0000256" key="1">
    <source>
        <dbReference type="ARBA" id="ARBA00009764"/>
    </source>
</evidence>
<dbReference type="InterPro" id="IPR003481">
    <property type="entry name" value="FliD_N"/>
</dbReference>
<dbReference type="GO" id="GO:0007155">
    <property type="term" value="P:cell adhesion"/>
    <property type="evidence" value="ECO:0007669"/>
    <property type="project" value="InterPro"/>
</dbReference>
<protein>
    <recommendedName>
        <fullName evidence="5">Flagellar hook-associated protein 2</fullName>
        <shortName evidence="5">HAP2</shortName>
    </recommendedName>
    <alternativeName>
        <fullName evidence="5">Flagellar cap protein</fullName>
    </alternativeName>
</protein>
<evidence type="ECO:0000256" key="5">
    <source>
        <dbReference type="RuleBase" id="RU362066"/>
    </source>
</evidence>
<evidence type="ECO:0000256" key="4">
    <source>
        <dbReference type="ARBA" id="ARBA00023143"/>
    </source>
</evidence>
<dbReference type="InterPro" id="IPR010809">
    <property type="entry name" value="FliD_C"/>
</dbReference>
<feature type="compositionally biased region" description="Low complexity" evidence="6">
    <location>
        <begin position="79"/>
        <end position="93"/>
    </location>
</feature>
<dbReference type="OrthoDB" id="5980200at2"/>
<dbReference type="Pfam" id="PF02465">
    <property type="entry name" value="FliD_N"/>
    <property type="match status" value="1"/>
</dbReference>
<evidence type="ECO:0000259" key="7">
    <source>
        <dbReference type="Pfam" id="PF02465"/>
    </source>
</evidence>
<dbReference type="PANTHER" id="PTHR30288">
    <property type="entry name" value="FLAGELLAR CAP/ASSEMBLY PROTEIN FLID"/>
    <property type="match status" value="1"/>
</dbReference>
<dbReference type="Proteomes" id="UP000244248">
    <property type="component" value="Unassembled WGS sequence"/>
</dbReference>
<dbReference type="InterPro" id="IPR040026">
    <property type="entry name" value="FliD"/>
</dbReference>
<dbReference type="GO" id="GO:0009424">
    <property type="term" value="C:bacterial-type flagellum hook"/>
    <property type="evidence" value="ECO:0007669"/>
    <property type="project" value="UniProtKB-UniRule"/>
</dbReference>
<feature type="domain" description="Flagellar hook-associated protein 2 N-terminal" evidence="7">
    <location>
        <begin position="16"/>
        <end position="111"/>
    </location>
</feature>
<evidence type="ECO:0000256" key="2">
    <source>
        <dbReference type="ARBA" id="ARBA00011255"/>
    </source>
</evidence>
<evidence type="ECO:0000313" key="10">
    <source>
        <dbReference type="Proteomes" id="UP000244248"/>
    </source>
</evidence>
<evidence type="ECO:0000259" key="8">
    <source>
        <dbReference type="Pfam" id="PF07195"/>
    </source>
</evidence>
<dbReference type="RefSeq" id="WP_107940967.1">
    <property type="nucleotide sequence ID" value="NZ_QANS01000005.1"/>
</dbReference>
<organism evidence="9 10">
    <name type="scientific">Stenotrophobium rhamnosiphilum</name>
    <dbReference type="NCBI Taxonomy" id="2029166"/>
    <lineage>
        <taxon>Bacteria</taxon>
        <taxon>Pseudomonadati</taxon>
        <taxon>Pseudomonadota</taxon>
        <taxon>Gammaproteobacteria</taxon>
        <taxon>Nevskiales</taxon>
        <taxon>Nevskiaceae</taxon>
        <taxon>Stenotrophobium</taxon>
    </lineage>
</organism>
<dbReference type="AlphaFoldDB" id="A0A2T5MDE7"/>
<keyword evidence="3" id="KW-0175">Coiled coil</keyword>
<dbReference type="Pfam" id="PF07196">
    <property type="entry name" value="Flagellin_IN"/>
    <property type="match status" value="1"/>
</dbReference>
<evidence type="ECO:0000313" key="9">
    <source>
        <dbReference type="EMBL" id="PTU30595.1"/>
    </source>
</evidence>
<keyword evidence="10" id="KW-1185">Reference proteome</keyword>
<sequence>MTTTVTSSVSSPGIGSGLDVSNIVSQLVAASRAAPDKRLAAATDKDNTTISALGSLKSALSALQTAAKAMGSTGTLGKSTAQSSDSSTFTASTSGGGSATYNVEVVSLATASKIASSSYANAATEVGAGSVTVGVGASSFTVNLSASANKLSDLVSAINGAADNKGVTASIVTDNTGSRLVLQSQKTGTDNAVTLSSAATVGGASFISTSVLQTAANAQLKIDGYDVTSSSNTVTNAISGVTINLVKANPGATNTLTIAPNTSAAAGAVQDFVTAYNSALSTISGLTKFDPTGQASGALLGDSTAQHLMTQLRSIVGGAASETGSAFTLLSQIGISSSKDGTLTLDTAALNSALSTDIGSVQKMFSGSGGFGAQLSSLLTSTLTVGGSIDSKMQGLQADLKDIGKQKAALDTRMSAEETRLLAQYSALDTLVATLKSTQDYLTQQLDNLPGWTTSKSN</sequence>
<reference evidence="9 10" key="1">
    <citation type="submission" date="2018-04" db="EMBL/GenBank/DDBJ databases">
        <title>Novel species isolated from glacier.</title>
        <authorList>
            <person name="Liu Q."/>
            <person name="Xin Y.-H."/>
        </authorList>
    </citation>
    <scope>NUCLEOTIDE SEQUENCE [LARGE SCALE GENOMIC DNA]</scope>
    <source>
        <strain evidence="9 10">GT1R17</strain>
    </source>
</reference>
<keyword evidence="5" id="KW-0964">Secreted</keyword>
<comment type="function">
    <text evidence="5">Required for morphogenesis and for the elongation of the flagellar filament by facilitating polymerization of the flagellin monomers at the tip of growing filament. Forms a capping structure, which prevents flagellin subunits (transported through the central channel of the flagellum) from leaking out without polymerization at the distal end.</text>
</comment>
<feature type="region of interest" description="Disordered" evidence="6">
    <location>
        <begin position="73"/>
        <end position="96"/>
    </location>
</feature>
<gene>
    <name evidence="9" type="ORF">CJD38_13900</name>
</gene>
<dbReference type="InterPro" id="IPR010810">
    <property type="entry name" value="Flagellin_hook_IN_motif"/>
</dbReference>
<accession>A0A2T5MDE7</accession>
<dbReference type="GO" id="GO:0005576">
    <property type="term" value="C:extracellular region"/>
    <property type="evidence" value="ECO:0007669"/>
    <property type="project" value="UniProtKB-SubCell"/>
</dbReference>
<proteinExistence type="inferred from homology"/>
<keyword evidence="9" id="KW-0966">Cell projection</keyword>
<evidence type="ECO:0000256" key="3">
    <source>
        <dbReference type="ARBA" id="ARBA00023054"/>
    </source>
</evidence>
<dbReference type="GO" id="GO:0009421">
    <property type="term" value="C:bacterial-type flagellum filament cap"/>
    <property type="evidence" value="ECO:0007669"/>
    <property type="project" value="InterPro"/>
</dbReference>
<keyword evidence="4 5" id="KW-0975">Bacterial flagellum</keyword>